<evidence type="ECO:0000313" key="4">
    <source>
        <dbReference type="Proteomes" id="UP000005408"/>
    </source>
</evidence>
<feature type="region of interest" description="Disordered" evidence="2">
    <location>
        <begin position="128"/>
        <end position="156"/>
    </location>
</feature>
<evidence type="ECO:0000256" key="1">
    <source>
        <dbReference type="SAM" id="Coils"/>
    </source>
</evidence>
<proteinExistence type="predicted"/>
<name>A0A8W8LZ90_MAGGI</name>
<dbReference type="AlphaFoldDB" id="A0A8W8LZ90"/>
<evidence type="ECO:0000256" key="2">
    <source>
        <dbReference type="SAM" id="MobiDB-lite"/>
    </source>
</evidence>
<sequence>MEELLKNETVKKKIKTLSVEIRKAFIESLLDLFEQETEDMIDAIEESRMELRGTMLDFEDETEQLRAESRMLEQQRLDYEKNAVDRYLEKKGRKGQGSRASSRVSIVNERDDARSRAAVVDYIRKKKDRSGSSLSVHSNPNVRSPSSNDRPVSVISSRSLPTPVMSQKTIEEETDLIMKNMTHADNQMAYQRHRHAEMLEKRRQERAVKKKSTEEKALELLEKALLVDKQLAAKKEMQNRKLQERLDEMKKKKERDMAASRAMSRVEDDFGHTNEAFEDLERY</sequence>
<organism evidence="3 4">
    <name type="scientific">Magallana gigas</name>
    <name type="common">Pacific oyster</name>
    <name type="synonym">Crassostrea gigas</name>
    <dbReference type="NCBI Taxonomy" id="29159"/>
    <lineage>
        <taxon>Eukaryota</taxon>
        <taxon>Metazoa</taxon>
        <taxon>Spiralia</taxon>
        <taxon>Lophotrochozoa</taxon>
        <taxon>Mollusca</taxon>
        <taxon>Bivalvia</taxon>
        <taxon>Autobranchia</taxon>
        <taxon>Pteriomorphia</taxon>
        <taxon>Ostreida</taxon>
        <taxon>Ostreoidea</taxon>
        <taxon>Ostreidae</taxon>
        <taxon>Magallana</taxon>
    </lineage>
</organism>
<dbReference type="Proteomes" id="UP000005408">
    <property type="component" value="Unassembled WGS sequence"/>
</dbReference>
<feature type="region of interest" description="Disordered" evidence="2">
    <location>
        <begin position="89"/>
        <end position="110"/>
    </location>
</feature>
<dbReference type="EnsemblMetazoa" id="G3083.4">
    <property type="protein sequence ID" value="G3083.4:cds"/>
    <property type="gene ID" value="G3083"/>
</dbReference>
<accession>A0A8W8LZ90</accession>
<dbReference type="EnsemblMetazoa" id="G3083.5">
    <property type="protein sequence ID" value="G3083.5:cds"/>
    <property type="gene ID" value="G3083"/>
</dbReference>
<dbReference type="OrthoDB" id="6123720at2759"/>
<evidence type="ECO:0000313" key="3">
    <source>
        <dbReference type="EnsemblMetazoa" id="G3083.4:cds"/>
    </source>
</evidence>
<feature type="coiled-coil region" evidence="1">
    <location>
        <begin position="48"/>
        <end position="82"/>
    </location>
</feature>
<feature type="compositionally biased region" description="Polar residues" evidence="2">
    <location>
        <begin position="131"/>
        <end position="156"/>
    </location>
</feature>
<dbReference type="OMA" id="RDEMHET"/>
<dbReference type="EnsemblMetazoa" id="G3083.2">
    <property type="protein sequence ID" value="G3083.2:cds"/>
    <property type="gene ID" value="G3083"/>
</dbReference>
<protein>
    <submittedName>
        <fullName evidence="3">Uncharacterized protein</fullName>
    </submittedName>
</protein>
<dbReference type="EnsemblMetazoa" id="G3083.3">
    <property type="protein sequence ID" value="G3083.3:cds"/>
    <property type="gene ID" value="G3083"/>
</dbReference>
<reference evidence="3" key="1">
    <citation type="submission" date="2022-08" db="UniProtKB">
        <authorList>
            <consortium name="EnsemblMetazoa"/>
        </authorList>
    </citation>
    <scope>IDENTIFICATION</scope>
    <source>
        <strain evidence="3">05x7-T-G4-1.051#20</strain>
    </source>
</reference>
<feature type="region of interest" description="Disordered" evidence="2">
    <location>
        <begin position="238"/>
        <end position="267"/>
    </location>
</feature>
<keyword evidence="1" id="KW-0175">Coiled coil</keyword>
<keyword evidence="4" id="KW-1185">Reference proteome</keyword>
<dbReference type="EnsemblMetazoa" id="G3083.1">
    <property type="protein sequence ID" value="G3083.1:cds"/>
    <property type="gene ID" value="G3083"/>
</dbReference>